<dbReference type="SUPFAM" id="SSF56784">
    <property type="entry name" value="HAD-like"/>
    <property type="match status" value="1"/>
</dbReference>
<accession>A0A8J6NNZ3</accession>
<dbReference type="SFLD" id="SFLDS00003">
    <property type="entry name" value="Haloacid_Dehalogenase"/>
    <property type="match status" value="1"/>
</dbReference>
<dbReference type="InterPro" id="IPR034660">
    <property type="entry name" value="DinB/YfiT-like"/>
</dbReference>
<gene>
    <name evidence="3" type="ORF">H8E29_16045</name>
</gene>
<comment type="caution">
    <text evidence="3">The sequence shown here is derived from an EMBL/GenBank/DDBJ whole genome shotgun (WGS) entry which is preliminary data.</text>
</comment>
<dbReference type="InterPro" id="IPR023214">
    <property type="entry name" value="HAD_sf"/>
</dbReference>
<sequence>MTLTLLLDLDDTLIDSNMDEFIPIYFHALEKAMGEYVSPDKMLKYLMLGTNEMIAHDSPDETLGQLFDRNFYPNLGVDRSVLDPKIAHFYDEIFPTFKYLTNVRPDAVDLVEWAFGQGYRVAISTNPLFPKKAIYHRLRWAGLAPEKYPFDVISSFENFHFSKPNPAYLAEVLGQMGWPDGPVLVVGDDAERDIQAAHKMGLSSFWIADNDASLPCGSEPVAGRGSIGDVRPWLESVDQSTLLPRYQTQSAIAATMKSIPAVLKEILSPLPKDEWSFSPTTEEWSVVEIVSHIRDVEREVNLPRIEAFLNDDNPFITAGDTDAWTVERGYAQQDGDAVLTNFLAARLETLSVVRALKEEEWLRSGRHAIFGPITLEEQLGFMAEHDRVHLRQIFEIIRKDEKIKSI</sequence>
<dbReference type="InterPro" id="IPR024775">
    <property type="entry name" value="DinB-like"/>
</dbReference>
<dbReference type="GO" id="GO:0016787">
    <property type="term" value="F:hydrolase activity"/>
    <property type="evidence" value="ECO:0007669"/>
    <property type="project" value="UniProtKB-KW"/>
</dbReference>
<feature type="domain" description="DinB-like" evidence="2">
    <location>
        <begin position="261"/>
        <end position="393"/>
    </location>
</feature>
<proteinExistence type="predicted"/>
<dbReference type="PANTHER" id="PTHR43316:SF3">
    <property type="entry name" value="HALOACID DEHALOGENASE, TYPE II (AFU_ORTHOLOGUE AFUA_2G07750)-RELATED"/>
    <property type="match status" value="1"/>
</dbReference>
<dbReference type="Gene3D" id="3.40.50.1000">
    <property type="entry name" value="HAD superfamily/HAD-like"/>
    <property type="match status" value="1"/>
</dbReference>
<protein>
    <submittedName>
        <fullName evidence="3">HAD hydrolase-like protein</fullName>
    </submittedName>
</protein>
<dbReference type="InterPro" id="IPR051540">
    <property type="entry name" value="S-2-haloacid_dehalogenase"/>
</dbReference>
<dbReference type="InterPro" id="IPR036412">
    <property type="entry name" value="HAD-like_sf"/>
</dbReference>
<name>A0A8J6NNZ3_9CHLR</name>
<dbReference type="InterPro" id="IPR041492">
    <property type="entry name" value="HAD_2"/>
</dbReference>
<dbReference type="SFLD" id="SFLDG01129">
    <property type="entry name" value="C1.5:_HAD__Beta-PGM__Phosphata"/>
    <property type="match status" value="1"/>
</dbReference>
<dbReference type="AlphaFoldDB" id="A0A8J6NNZ3"/>
<dbReference type="Gene3D" id="1.20.120.450">
    <property type="entry name" value="dinb family like domain"/>
    <property type="match status" value="1"/>
</dbReference>
<dbReference type="Pfam" id="PF13419">
    <property type="entry name" value="HAD_2"/>
    <property type="match status" value="1"/>
</dbReference>
<evidence type="ECO:0000313" key="3">
    <source>
        <dbReference type="EMBL" id="MBC8336775.1"/>
    </source>
</evidence>
<reference evidence="3 4" key="1">
    <citation type="submission" date="2020-08" db="EMBL/GenBank/DDBJ databases">
        <title>Bridging the membrane lipid divide: bacteria of the FCB group superphylum have the potential to synthesize archaeal ether lipids.</title>
        <authorList>
            <person name="Villanueva L."/>
            <person name="Von Meijenfeldt F.A.B."/>
            <person name="Westbye A.B."/>
            <person name="Yadav S."/>
            <person name="Hopmans E.C."/>
            <person name="Dutilh B.E."/>
            <person name="Sinninghe Damste J.S."/>
        </authorList>
    </citation>
    <scope>NUCLEOTIDE SEQUENCE [LARGE SCALE GENOMIC DNA]</scope>
    <source>
        <strain evidence="3">NIOZ-UU36</strain>
    </source>
</reference>
<organism evidence="3 4">
    <name type="scientific">Candidatus Desulfolinea nitratireducens</name>
    <dbReference type="NCBI Taxonomy" id="2841698"/>
    <lineage>
        <taxon>Bacteria</taxon>
        <taxon>Bacillati</taxon>
        <taxon>Chloroflexota</taxon>
        <taxon>Anaerolineae</taxon>
        <taxon>Anaerolineales</taxon>
        <taxon>Anaerolineales incertae sedis</taxon>
        <taxon>Candidatus Desulfolinea</taxon>
    </lineage>
</organism>
<dbReference type="SUPFAM" id="SSF109854">
    <property type="entry name" value="DinB/YfiT-like putative metalloenzymes"/>
    <property type="match status" value="1"/>
</dbReference>
<evidence type="ECO:0000256" key="1">
    <source>
        <dbReference type="ARBA" id="ARBA00022801"/>
    </source>
</evidence>
<dbReference type="Proteomes" id="UP000614469">
    <property type="component" value="Unassembled WGS sequence"/>
</dbReference>
<evidence type="ECO:0000313" key="4">
    <source>
        <dbReference type="Proteomes" id="UP000614469"/>
    </source>
</evidence>
<keyword evidence="1 3" id="KW-0378">Hydrolase</keyword>
<dbReference type="EMBL" id="JACNJN010000191">
    <property type="protein sequence ID" value="MBC8336775.1"/>
    <property type="molecule type" value="Genomic_DNA"/>
</dbReference>
<evidence type="ECO:0000259" key="2">
    <source>
        <dbReference type="Pfam" id="PF12867"/>
    </source>
</evidence>
<dbReference type="PANTHER" id="PTHR43316">
    <property type="entry name" value="HYDROLASE, HALOACID DELAHOGENASE-RELATED"/>
    <property type="match status" value="1"/>
</dbReference>
<dbReference type="Pfam" id="PF12867">
    <property type="entry name" value="DinB_2"/>
    <property type="match status" value="1"/>
</dbReference>